<keyword evidence="3" id="KW-1185">Reference proteome</keyword>
<dbReference type="SUPFAM" id="SSF51182">
    <property type="entry name" value="RmlC-like cupins"/>
    <property type="match status" value="1"/>
</dbReference>
<dbReference type="InterPro" id="IPR014710">
    <property type="entry name" value="RmlC-like_jellyroll"/>
</dbReference>
<feature type="domain" description="Cupin type-2" evidence="1">
    <location>
        <begin position="33"/>
        <end position="97"/>
    </location>
</feature>
<sequence>MSDTVLKNAVTRDVVTLKSPHPTRKRNALVFTTEIPAGAAGSPLHRHSHLTGTLEVLEGCVTFQVGKTERVLAAGASMSVRSKTLHGFCDASNSPAVLRRTATPGVGFEQFLRGMQASAEAGRANAAGMPRDPRRLPRLLLDTNLHFSGLPMGLQRVLFSAFAALAPDTTH</sequence>
<reference evidence="2" key="1">
    <citation type="submission" date="2020-05" db="EMBL/GenBank/DDBJ databases">
        <title>Fertoebacter nigrum gen. nov., sp. nov., a new member of the family Rhodobacteraceae.</title>
        <authorList>
            <person name="Szuroczki S."/>
            <person name="Abbaszade G."/>
            <person name="Buni D."/>
            <person name="Schumann P."/>
            <person name="Toth E."/>
        </authorList>
    </citation>
    <scope>NUCLEOTIDE SEQUENCE</scope>
    <source>
        <strain evidence="2">RG-N-1a</strain>
    </source>
</reference>
<dbReference type="AlphaFoldDB" id="A0A8X8H8Q6"/>
<dbReference type="EMBL" id="WHUT02000008">
    <property type="protein sequence ID" value="NUB45631.1"/>
    <property type="molecule type" value="Genomic_DNA"/>
</dbReference>
<name>A0A8X8H8Q6_9RHOB</name>
<organism evidence="2 3">
    <name type="scientific">Fertoeibacter niger</name>
    <dbReference type="NCBI Taxonomy" id="2656921"/>
    <lineage>
        <taxon>Bacteria</taxon>
        <taxon>Pseudomonadati</taxon>
        <taxon>Pseudomonadota</taxon>
        <taxon>Alphaproteobacteria</taxon>
        <taxon>Rhodobacterales</taxon>
        <taxon>Paracoccaceae</taxon>
        <taxon>Fertoeibacter</taxon>
    </lineage>
</organism>
<dbReference type="InterPro" id="IPR013096">
    <property type="entry name" value="Cupin_2"/>
</dbReference>
<dbReference type="Gene3D" id="2.60.120.10">
    <property type="entry name" value="Jelly Rolls"/>
    <property type="match status" value="1"/>
</dbReference>
<accession>A0A8X8H8Q6</accession>
<evidence type="ECO:0000313" key="3">
    <source>
        <dbReference type="Proteomes" id="UP000484076"/>
    </source>
</evidence>
<dbReference type="Proteomes" id="UP000484076">
    <property type="component" value="Unassembled WGS sequence"/>
</dbReference>
<comment type="caution">
    <text evidence="2">The sequence shown here is derived from an EMBL/GenBank/DDBJ whole genome shotgun (WGS) entry which is preliminary data.</text>
</comment>
<proteinExistence type="predicted"/>
<protein>
    <submittedName>
        <fullName evidence="2">Cupin domain-containing protein</fullName>
    </submittedName>
</protein>
<evidence type="ECO:0000259" key="1">
    <source>
        <dbReference type="Pfam" id="PF07883"/>
    </source>
</evidence>
<dbReference type="RefSeq" id="WP_152827360.1">
    <property type="nucleotide sequence ID" value="NZ_WHUT02000008.1"/>
</dbReference>
<gene>
    <name evidence="2" type="ORF">GEU84_014620</name>
</gene>
<dbReference type="InterPro" id="IPR011051">
    <property type="entry name" value="RmlC_Cupin_sf"/>
</dbReference>
<evidence type="ECO:0000313" key="2">
    <source>
        <dbReference type="EMBL" id="NUB45631.1"/>
    </source>
</evidence>
<dbReference type="Pfam" id="PF07883">
    <property type="entry name" value="Cupin_2"/>
    <property type="match status" value="1"/>
</dbReference>